<dbReference type="Pfam" id="PF10933">
    <property type="entry name" value="DUF2827"/>
    <property type="match status" value="1"/>
</dbReference>
<protein>
    <recommendedName>
        <fullName evidence="5">Protein xylosyltransferase</fullName>
    </recommendedName>
</protein>
<keyword evidence="2" id="KW-0732">Signal</keyword>
<dbReference type="OMA" id="CCGFEYV"/>
<dbReference type="RefSeq" id="XP_001746594.1">
    <property type="nucleotide sequence ID" value="XM_001746542.1"/>
</dbReference>
<reference evidence="3 4" key="1">
    <citation type="journal article" date="2008" name="Nature">
        <title>The genome of the choanoflagellate Monosiga brevicollis and the origin of metazoans.</title>
        <authorList>
            <consortium name="JGI Sequencing"/>
            <person name="King N."/>
            <person name="Westbrook M.J."/>
            <person name="Young S.L."/>
            <person name="Kuo A."/>
            <person name="Abedin M."/>
            <person name="Chapman J."/>
            <person name="Fairclough S."/>
            <person name="Hellsten U."/>
            <person name="Isogai Y."/>
            <person name="Letunic I."/>
            <person name="Marr M."/>
            <person name="Pincus D."/>
            <person name="Putnam N."/>
            <person name="Rokas A."/>
            <person name="Wright K.J."/>
            <person name="Zuzow R."/>
            <person name="Dirks W."/>
            <person name="Good M."/>
            <person name="Goodstein D."/>
            <person name="Lemons D."/>
            <person name="Li W."/>
            <person name="Lyons J.B."/>
            <person name="Morris A."/>
            <person name="Nichols S."/>
            <person name="Richter D.J."/>
            <person name="Salamov A."/>
            <person name="Bork P."/>
            <person name="Lim W.A."/>
            <person name="Manning G."/>
            <person name="Miller W.T."/>
            <person name="McGinnis W."/>
            <person name="Shapiro H."/>
            <person name="Tjian R."/>
            <person name="Grigoriev I.V."/>
            <person name="Rokhsar D."/>
        </authorList>
    </citation>
    <scope>NUCLEOTIDE SEQUENCE [LARGE SCALE GENOMIC DNA]</scope>
    <source>
        <strain evidence="4">MX1 / ATCC 50154</strain>
    </source>
</reference>
<keyword evidence="4" id="KW-1185">Reference proteome</keyword>
<dbReference type="KEGG" id="mbr:MONBRDRAFT_37438"/>
<dbReference type="AlphaFoldDB" id="A9V1R2"/>
<dbReference type="GeneID" id="5891974"/>
<evidence type="ECO:0000256" key="1">
    <source>
        <dbReference type="SAM" id="MobiDB-lite"/>
    </source>
</evidence>
<proteinExistence type="predicted"/>
<feature type="signal peptide" evidence="2">
    <location>
        <begin position="1"/>
        <end position="41"/>
    </location>
</feature>
<name>A9V1R2_MONBE</name>
<organism evidence="3 4">
    <name type="scientific">Monosiga brevicollis</name>
    <name type="common">Choanoflagellate</name>
    <dbReference type="NCBI Taxonomy" id="81824"/>
    <lineage>
        <taxon>Eukaryota</taxon>
        <taxon>Choanoflagellata</taxon>
        <taxon>Craspedida</taxon>
        <taxon>Salpingoecidae</taxon>
        <taxon>Monosiga</taxon>
    </lineage>
</organism>
<dbReference type="Proteomes" id="UP000001357">
    <property type="component" value="Unassembled WGS sequence"/>
</dbReference>
<feature type="compositionally biased region" description="Pro residues" evidence="1">
    <location>
        <begin position="104"/>
        <end position="114"/>
    </location>
</feature>
<evidence type="ECO:0000313" key="3">
    <source>
        <dbReference type="EMBL" id="EDQ88490.1"/>
    </source>
</evidence>
<sequence length="480" mass="54247">MVNDGLPRRPRGRGTPQLYSLRFLLPLLLLLVGGFDLLAHADDPSLAPPIIPPEGQPETPELKYQPGAQAVSDDVPSSSVKPLSTNHPQASVPENAPPSSAASPSPPPTVPKPRAPGMWDEPTPALRPPLRHYKVGLCISIPPRAVSMYTNGARQAAFFLHQLLAQEGRHQVYLINLDQGEAKNMSADWQLDGMRVVRLEEALDLKLDVVIEIGMQMRQDQVDDLKRSGAKVTAYRSGYNYIMNVEAILYNKSKTTMFETRHYDQVWTLPSFLNSEGWLGTIYESPVSAAPYLWSPRYFDYIVEALSSRHYYEPRANKTIAVFEPNLNVVKTSVLPMTAIELLYREAPDSFSKAYVTNSDHLAKKDAFKAFVQRSLSAYVAGKMFFESRYRFAWFLSSHTDVVLSHQWGCALNYLYIEALYAGYPLVHNSPYFQAKVCVWRHSPFNPDNVYEWEHLLDEVYERPWSSVERDRLASKPPAA</sequence>
<dbReference type="eggNOG" id="ENOG502SVXJ">
    <property type="taxonomic scope" value="Eukaryota"/>
</dbReference>
<evidence type="ECO:0008006" key="5">
    <source>
        <dbReference type="Google" id="ProtNLM"/>
    </source>
</evidence>
<evidence type="ECO:0000256" key="2">
    <source>
        <dbReference type="SAM" id="SignalP"/>
    </source>
</evidence>
<feature type="compositionally biased region" description="Low complexity" evidence="1">
    <location>
        <begin position="71"/>
        <end position="103"/>
    </location>
</feature>
<evidence type="ECO:0000313" key="4">
    <source>
        <dbReference type="Proteomes" id="UP000001357"/>
    </source>
</evidence>
<dbReference type="InterPro" id="IPR021234">
    <property type="entry name" value="DUF2827"/>
</dbReference>
<feature type="chain" id="PRO_5002744595" description="Protein xylosyltransferase" evidence="2">
    <location>
        <begin position="42"/>
        <end position="480"/>
    </location>
</feature>
<accession>A9V1R2</accession>
<feature type="region of interest" description="Disordered" evidence="1">
    <location>
        <begin position="48"/>
        <end position="125"/>
    </location>
</feature>
<gene>
    <name evidence="3" type="ORF">MONBRDRAFT_37438</name>
</gene>
<dbReference type="InParanoid" id="A9V1R2"/>
<dbReference type="EMBL" id="CH991554">
    <property type="protein sequence ID" value="EDQ88490.1"/>
    <property type="molecule type" value="Genomic_DNA"/>
</dbReference>